<dbReference type="Gene3D" id="3.30.230.70">
    <property type="entry name" value="GHMP Kinase, N-terminal domain"/>
    <property type="match status" value="1"/>
</dbReference>
<dbReference type="InterPro" id="IPR027408">
    <property type="entry name" value="PNPase/RNase_PH_dom_sf"/>
</dbReference>
<dbReference type="PANTHER" id="PTHR11953">
    <property type="entry name" value="EXOSOME COMPLEX COMPONENT"/>
    <property type="match status" value="1"/>
</dbReference>
<sequence length="269" mass="28934">MSALQDRRRILGPTDTVRLRVPREGDFPKVEREQERSRGPHEMRKIFLKQGIVANASGSAYVEIGDCQIQCTVNGPKPVRGLFTTQADLAVEFKFAPTTSTRTSLHGNNPEAALETHIASFVQSSVGPSILLDKYPKSSIHILLTVLSADSNTKSLAAAAVCAASVAVVDAGIAIRDIVTSGSVLLERQGAEIKSYSDPQCSGEEGDIEAVVSYMTARNDEITGIWFEGGAISPREMESTLKTTKNGATEVRALVNAVLLDEFKANNND</sequence>
<name>A0A060TID0_BLAAD</name>
<evidence type="ECO:0000313" key="10">
    <source>
        <dbReference type="EMBL" id="CDP38577.1"/>
    </source>
</evidence>
<evidence type="ECO:0000256" key="7">
    <source>
        <dbReference type="ARBA" id="ARBA00022884"/>
    </source>
</evidence>
<evidence type="ECO:0000256" key="3">
    <source>
        <dbReference type="ARBA" id="ARBA00006678"/>
    </source>
</evidence>
<reference evidence="10" key="1">
    <citation type="submission" date="2014-02" db="EMBL/GenBank/DDBJ databases">
        <authorList>
            <person name="Genoscope - CEA"/>
        </authorList>
    </citation>
    <scope>NUCLEOTIDE SEQUENCE</scope>
    <source>
        <strain evidence="10">LS3</strain>
    </source>
</reference>
<comment type="similarity">
    <text evidence="3">Belongs to the RNase PH family.</text>
</comment>
<dbReference type="GO" id="GO:0034475">
    <property type="term" value="P:U4 snRNA 3'-end processing"/>
    <property type="evidence" value="ECO:0007669"/>
    <property type="project" value="TreeGrafter"/>
</dbReference>
<dbReference type="InterPro" id="IPR050080">
    <property type="entry name" value="RNase_PH"/>
</dbReference>
<feature type="domain" description="Exoribonuclease phosphorolytic" evidence="9">
    <location>
        <begin position="42"/>
        <end position="173"/>
    </location>
</feature>
<protein>
    <submittedName>
        <fullName evidence="10">ARAD1D37752p</fullName>
    </submittedName>
</protein>
<evidence type="ECO:0000259" key="9">
    <source>
        <dbReference type="Pfam" id="PF01138"/>
    </source>
</evidence>
<evidence type="ECO:0000256" key="4">
    <source>
        <dbReference type="ARBA" id="ARBA00022490"/>
    </source>
</evidence>
<dbReference type="InterPro" id="IPR020568">
    <property type="entry name" value="Ribosomal_Su5_D2-typ_SF"/>
</dbReference>
<accession>A0A060TID0</accession>
<gene>
    <name evidence="10" type="ORF">GNLVRS02_ARAD1D37752g</name>
</gene>
<dbReference type="GO" id="GO:0071028">
    <property type="term" value="P:nuclear mRNA surveillance"/>
    <property type="evidence" value="ECO:0007669"/>
    <property type="project" value="TreeGrafter"/>
</dbReference>
<evidence type="ECO:0000256" key="5">
    <source>
        <dbReference type="ARBA" id="ARBA00022552"/>
    </source>
</evidence>
<dbReference type="PhylomeDB" id="A0A060TID0"/>
<dbReference type="AlphaFoldDB" id="A0A060TID0"/>
<dbReference type="SUPFAM" id="SSF54211">
    <property type="entry name" value="Ribosomal protein S5 domain 2-like"/>
    <property type="match status" value="1"/>
</dbReference>
<keyword evidence="5" id="KW-0698">rRNA processing</keyword>
<dbReference type="GO" id="GO:0000467">
    <property type="term" value="P:exonucleolytic trimming to generate mature 3'-end of 5.8S rRNA from tricistronic rRNA transcript (SSU-rRNA, 5.8S rRNA, LSU-rRNA)"/>
    <property type="evidence" value="ECO:0007669"/>
    <property type="project" value="UniProtKB-ARBA"/>
</dbReference>
<evidence type="ECO:0000256" key="8">
    <source>
        <dbReference type="ARBA" id="ARBA00023242"/>
    </source>
</evidence>
<dbReference type="GO" id="GO:0003723">
    <property type="term" value="F:RNA binding"/>
    <property type="evidence" value="ECO:0007669"/>
    <property type="project" value="UniProtKB-KW"/>
</dbReference>
<dbReference type="InterPro" id="IPR001247">
    <property type="entry name" value="ExoRNase_PH_dom1"/>
</dbReference>
<dbReference type="Pfam" id="PF01138">
    <property type="entry name" value="RNase_PH"/>
    <property type="match status" value="1"/>
</dbReference>
<dbReference type="GO" id="GO:0005730">
    <property type="term" value="C:nucleolus"/>
    <property type="evidence" value="ECO:0007669"/>
    <property type="project" value="TreeGrafter"/>
</dbReference>
<keyword evidence="7" id="KW-0694">RNA-binding</keyword>
<dbReference type="EMBL" id="HG937694">
    <property type="protein sequence ID" value="CDP38577.1"/>
    <property type="molecule type" value="Genomic_DNA"/>
</dbReference>
<evidence type="ECO:0000256" key="1">
    <source>
        <dbReference type="ARBA" id="ARBA00004123"/>
    </source>
</evidence>
<reference evidence="10" key="2">
    <citation type="submission" date="2014-06" db="EMBL/GenBank/DDBJ databases">
        <title>The complete genome of Blastobotrys (Arxula) adeninivorans LS3 - a yeast of biotechnological interest.</title>
        <authorList>
            <person name="Kunze G."/>
            <person name="Gaillardin C."/>
            <person name="Czernicka M."/>
            <person name="Durrens P."/>
            <person name="Martin T."/>
            <person name="Boer E."/>
            <person name="Gabaldon T."/>
            <person name="Cruz J."/>
            <person name="Talla E."/>
            <person name="Marck C."/>
            <person name="Goffeau A."/>
            <person name="Barbe V."/>
            <person name="Baret P."/>
            <person name="Baronian K."/>
            <person name="Beier S."/>
            <person name="Bleykasten C."/>
            <person name="Bode R."/>
            <person name="Casaregola S."/>
            <person name="Despons L."/>
            <person name="Fairhead C."/>
            <person name="Giersberg M."/>
            <person name="Gierski P."/>
            <person name="Hahnel U."/>
            <person name="Hartmann A."/>
            <person name="Jankowska D."/>
            <person name="Jubin C."/>
            <person name="Jung P."/>
            <person name="Lafontaine I."/>
            <person name="Leh-Louis V."/>
            <person name="Lemaire M."/>
            <person name="Marcet-Houben M."/>
            <person name="Mascher M."/>
            <person name="Morel G."/>
            <person name="Richard G.-F."/>
            <person name="Riechen J."/>
            <person name="Sacerdot C."/>
            <person name="Sarkar A."/>
            <person name="Savel G."/>
            <person name="Schacherer J."/>
            <person name="Sherman D."/>
            <person name="Straub M.-L."/>
            <person name="Stein N."/>
            <person name="Thierry A."/>
            <person name="Trautwein-Schult A."/>
            <person name="Westhof E."/>
            <person name="Worch S."/>
            <person name="Dujon B."/>
            <person name="Souciet J.-L."/>
            <person name="Wincker P."/>
            <person name="Scholz U."/>
            <person name="Neuveglise N."/>
        </authorList>
    </citation>
    <scope>NUCLEOTIDE SEQUENCE</scope>
    <source>
        <strain evidence="10">LS3</strain>
    </source>
</reference>
<comment type="subcellular location">
    <subcellularLocation>
        <location evidence="2">Cytoplasm</location>
    </subcellularLocation>
    <subcellularLocation>
        <location evidence="1">Nucleus</location>
    </subcellularLocation>
</comment>
<dbReference type="GO" id="GO:0000177">
    <property type="term" value="C:cytoplasmic exosome (RNase complex)"/>
    <property type="evidence" value="ECO:0007669"/>
    <property type="project" value="UniProtKB-ARBA"/>
</dbReference>
<dbReference type="PANTHER" id="PTHR11953:SF2">
    <property type="entry name" value="EXOSOME COMPLEX COMPONENT MTR3"/>
    <property type="match status" value="1"/>
</dbReference>
<dbReference type="GO" id="GO:0071038">
    <property type="term" value="P:TRAMP-dependent tRNA surveillance pathway"/>
    <property type="evidence" value="ECO:0007669"/>
    <property type="project" value="UniProtKB-ARBA"/>
</dbReference>
<dbReference type="GO" id="GO:0000176">
    <property type="term" value="C:nuclear exosome (RNase complex)"/>
    <property type="evidence" value="ECO:0007669"/>
    <property type="project" value="TreeGrafter"/>
</dbReference>
<keyword evidence="4" id="KW-0963">Cytoplasm</keyword>
<proteinExistence type="inferred from homology"/>
<keyword evidence="8" id="KW-0539">Nucleus</keyword>
<evidence type="ECO:0000256" key="6">
    <source>
        <dbReference type="ARBA" id="ARBA00022835"/>
    </source>
</evidence>
<evidence type="ECO:0000256" key="2">
    <source>
        <dbReference type="ARBA" id="ARBA00004496"/>
    </source>
</evidence>
<dbReference type="GO" id="GO:0071051">
    <property type="term" value="P:poly(A)-dependent snoRNA 3'-end processing"/>
    <property type="evidence" value="ECO:0007669"/>
    <property type="project" value="TreeGrafter"/>
</dbReference>
<keyword evidence="6" id="KW-0271">Exosome</keyword>
<dbReference type="GO" id="GO:0016075">
    <property type="term" value="P:rRNA catabolic process"/>
    <property type="evidence" value="ECO:0007669"/>
    <property type="project" value="TreeGrafter"/>
</dbReference>
<organism evidence="10">
    <name type="scientific">Blastobotrys adeninivorans</name>
    <name type="common">Yeast</name>
    <name type="synonym">Arxula adeninivorans</name>
    <dbReference type="NCBI Taxonomy" id="409370"/>
    <lineage>
        <taxon>Eukaryota</taxon>
        <taxon>Fungi</taxon>
        <taxon>Dikarya</taxon>
        <taxon>Ascomycota</taxon>
        <taxon>Saccharomycotina</taxon>
        <taxon>Dipodascomycetes</taxon>
        <taxon>Dipodascales</taxon>
        <taxon>Trichomonascaceae</taxon>
        <taxon>Blastobotrys</taxon>
    </lineage>
</organism>